<evidence type="ECO:0000313" key="8">
    <source>
        <dbReference type="EMBL" id="MBC8361588.1"/>
    </source>
</evidence>
<dbReference type="HAMAP" id="MF_02126">
    <property type="entry name" value="RF_methyltr_PrmC"/>
    <property type="match status" value="1"/>
</dbReference>
<dbReference type="GO" id="GO:0003676">
    <property type="term" value="F:nucleic acid binding"/>
    <property type="evidence" value="ECO:0007669"/>
    <property type="project" value="InterPro"/>
</dbReference>
<dbReference type="InterPro" id="IPR019874">
    <property type="entry name" value="RF_methyltr_PrmC"/>
</dbReference>
<dbReference type="InterPro" id="IPR050320">
    <property type="entry name" value="N5-glutamine_MTase"/>
</dbReference>
<dbReference type="InterPro" id="IPR029063">
    <property type="entry name" value="SAM-dependent_MTases_sf"/>
</dbReference>
<gene>
    <name evidence="5 8" type="primary">prmC</name>
    <name evidence="8" type="ORF">H8E23_09335</name>
</gene>
<dbReference type="AlphaFoldDB" id="A0A8J6NVX9"/>
<comment type="caution">
    <text evidence="8">The sequence shown here is derived from an EMBL/GenBank/DDBJ whole genome shotgun (WGS) entry which is preliminary data.</text>
</comment>
<evidence type="ECO:0000259" key="7">
    <source>
        <dbReference type="Pfam" id="PF17827"/>
    </source>
</evidence>
<dbReference type="NCBIfam" id="TIGR03534">
    <property type="entry name" value="RF_mod_PrmC"/>
    <property type="match status" value="1"/>
</dbReference>
<protein>
    <recommendedName>
        <fullName evidence="5">Release factor glutamine methyltransferase</fullName>
        <shortName evidence="5">RF MTase</shortName>
        <ecNumber evidence="5">2.1.1.297</ecNumber>
    </recommendedName>
    <alternativeName>
        <fullName evidence="5">N5-glutamine methyltransferase PrmC</fullName>
    </alternativeName>
    <alternativeName>
        <fullName evidence="5">Protein-(glutamine-N5) MTase PrmC</fullName>
    </alternativeName>
    <alternativeName>
        <fullName evidence="5">Protein-glutamine N-methyltransferase PrmC</fullName>
    </alternativeName>
</protein>
<feature type="binding site" evidence="5">
    <location>
        <position position="190"/>
    </location>
    <ligand>
        <name>S-adenosyl-L-methionine</name>
        <dbReference type="ChEBI" id="CHEBI:59789"/>
    </ligand>
</feature>
<organism evidence="8 9">
    <name type="scientific">Candidatus Desulfatibia profunda</name>
    <dbReference type="NCBI Taxonomy" id="2841695"/>
    <lineage>
        <taxon>Bacteria</taxon>
        <taxon>Pseudomonadati</taxon>
        <taxon>Thermodesulfobacteriota</taxon>
        <taxon>Desulfobacteria</taxon>
        <taxon>Desulfobacterales</taxon>
        <taxon>Desulfobacterales incertae sedis</taxon>
        <taxon>Candidatus Desulfatibia</taxon>
    </lineage>
</organism>
<comment type="function">
    <text evidence="5">Methylates the class 1 translation termination release factors RF1/PrfA and RF2/PrfB on the glutamine residue of the universally conserved GGQ motif.</text>
</comment>
<dbReference type="CDD" id="cd02440">
    <property type="entry name" value="AdoMet_MTases"/>
    <property type="match status" value="1"/>
</dbReference>
<dbReference type="InterPro" id="IPR002052">
    <property type="entry name" value="DNA_methylase_N6_adenine_CS"/>
</dbReference>
<feature type="domain" description="Release factor glutamine methyltransferase N-terminal" evidence="7">
    <location>
        <begin position="17"/>
        <end position="86"/>
    </location>
</feature>
<evidence type="ECO:0000256" key="2">
    <source>
        <dbReference type="ARBA" id="ARBA00022679"/>
    </source>
</evidence>
<dbReference type="NCBIfam" id="TIGR00536">
    <property type="entry name" value="hemK_fam"/>
    <property type="match status" value="1"/>
</dbReference>
<proteinExistence type="inferred from homology"/>
<dbReference type="EC" id="2.1.1.297" evidence="5"/>
<sequence>MENHPKPRDTEWTILKLLQWTASYFKSRGIDSPRATAEILLAHILKLRRIDLYLRYDQPLCSDELTQFKALIKRRIDREPVAYIVGVKEFWSMDFTVTRDVLIPRPETECLVEAALPLLPDNSNQDPGFEPKRVLELGTGSGAIILALASERPEQLFFASDRSVKAVLLAKENARRHRLDHAVHFFCGDWLMPLGNGRCRFDVILSNPPYIPTGAIGRLQPEIYKYEPIMALDGDQDGLNCLRLIIGSAHRFLNDRGSLLLEIGQDQKPEVEKIIRGCGNYENIVFKKDYSGYDRVVQMRKKM</sequence>
<evidence type="ECO:0000259" key="6">
    <source>
        <dbReference type="Pfam" id="PF05175"/>
    </source>
</evidence>
<dbReference type="EMBL" id="JACNJH010000139">
    <property type="protein sequence ID" value="MBC8361588.1"/>
    <property type="molecule type" value="Genomic_DNA"/>
</dbReference>
<evidence type="ECO:0000256" key="1">
    <source>
        <dbReference type="ARBA" id="ARBA00022603"/>
    </source>
</evidence>
<keyword evidence="3 5" id="KW-0949">S-adenosyl-L-methionine</keyword>
<dbReference type="Gene3D" id="3.40.50.150">
    <property type="entry name" value="Vaccinia Virus protein VP39"/>
    <property type="match status" value="1"/>
</dbReference>
<name>A0A8J6NVX9_9BACT</name>
<evidence type="ECO:0000313" key="9">
    <source>
        <dbReference type="Proteomes" id="UP000603434"/>
    </source>
</evidence>
<dbReference type="Gene3D" id="1.10.8.10">
    <property type="entry name" value="DNA helicase RuvA subunit, C-terminal domain"/>
    <property type="match status" value="1"/>
</dbReference>
<evidence type="ECO:0000256" key="3">
    <source>
        <dbReference type="ARBA" id="ARBA00022691"/>
    </source>
</evidence>
<dbReference type="InterPro" id="IPR007848">
    <property type="entry name" value="Small_mtfrase_dom"/>
</dbReference>
<dbReference type="InterPro" id="IPR004556">
    <property type="entry name" value="HemK-like"/>
</dbReference>
<dbReference type="Pfam" id="PF05175">
    <property type="entry name" value="MTS"/>
    <property type="match status" value="1"/>
</dbReference>
<comment type="catalytic activity">
    <reaction evidence="4 5">
        <text>L-glutaminyl-[peptide chain release factor] + S-adenosyl-L-methionine = N(5)-methyl-L-glutaminyl-[peptide chain release factor] + S-adenosyl-L-homocysteine + H(+)</text>
        <dbReference type="Rhea" id="RHEA:42896"/>
        <dbReference type="Rhea" id="RHEA-COMP:10271"/>
        <dbReference type="Rhea" id="RHEA-COMP:10272"/>
        <dbReference type="ChEBI" id="CHEBI:15378"/>
        <dbReference type="ChEBI" id="CHEBI:30011"/>
        <dbReference type="ChEBI" id="CHEBI:57856"/>
        <dbReference type="ChEBI" id="CHEBI:59789"/>
        <dbReference type="ChEBI" id="CHEBI:61891"/>
        <dbReference type="EC" id="2.1.1.297"/>
    </reaction>
</comment>
<feature type="binding site" evidence="5">
    <location>
        <begin position="138"/>
        <end position="142"/>
    </location>
    <ligand>
        <name>S-adenosyl-L-methionine</name>
        <dbReference type="ChEBI" id="CHEBI:59789"/>
    </ligand>
</feature>
<keyword evidence="1 5" id="KW-0489">Methyltransferase</keyword>
<feature type="binding site" evidence="5">
    <location>
        <position position="207"/>
    </location>
    <ligand>
        <name>S-adenosyl-L-methionine</name>
        <dbReference type="ChEBI" id="CHEBI:59789"/>
    </ligand>
</feature>
<accession>A0A8J6NVX9</accession>
<dbReference type="InterPro" id="IPR040758">
    <property type="entry name" value="PrmC_N"/>
</dbReference>
<dbReference type="Pfam" id="PF17827">
    <property type="entry name" value="PrmC_N"/>
    <property type="match status" value="1"/>
</dbReference>
<dbReference type="PANTHER" id="PTHR18895">
    <property type="entry name" value="HEMK METHYLTRANSFERASE"/>
    <property type="match status" value="1"/>
</dbReference>
<reference evidence="8 9" key="1">
    <citation type="submission" date="2020-08" db="EMBL/GenBank/DDBJ databases">
        <title>Bridging the membrane lipid divide: bacteria of the FCB group superphylum have the potential to synthesize archaeal ether lipids.</title>
        <authorList>
            <person name="Villanueva L."/>
            <person name="Von Meijenfeldt F.A.B."/>
            <person name="Westbye A.B."/>
            <person name="Yadav S."/>
            <person name="Hopmans E.C."/>
            <person name="Dutilh B.E."/>
            <person name="Sinninghe Damste J.S."/>
        </authorList>
    </citation>
    <scope>NUCLEOTIDE SEQUENCE [LARGE SCALE GENOMIC DNA]</scope>
    <source>
        <strain evidence="8">NIOZ-UU30</strain>
    </source>
</reference>
<dbReference type="GO" id="GO:0102559">
    <property type="term" value="F:peptide chain release factor N(5)-glutamine methyltransferase activity"/>
    <property type="evidence" value="ECO:0007669"/>
    <property type="project" value="UniProtKB-EC"/>
</dbReference>
<comment type="similarity">
    <text evidence="5">Belongs to the protein N5-glutamine methyltransferase family. PrmC subfamily.</text>
</comment>
<evidence type="ECO:0000256" key="5">
    <source>
        <dbReference type="HAMAP-Rule" id="MF_02126"/>
    </source>
</evidence>
<feature type="binding site" evidence="5">
    <location>
        <position position="161"/>
    </location>
    <ligand>
        <name>S-adenosyl-L-methionine</name>
        <dbReference type="ChEBI" id="CHEBI:59789"/>
    </ligand>
</feature>
<dbReference type="GO" id="GO:0032259">
    <property type="term" value="P:methylation"/>
    <property type="evidence" value="ECO:0007669"/>
    <property type="project" value="UniProtKB-KW"/>
</dbReference>
<evidence type="ECO:0000256" key="4">
    <source>
        <dbReference type="ARBA" id="ARBA00048391"/>
    </source>
</evidence>
<feature type="domain" description="Methyltransferase small" evidence="6">
    <location>
        <begin position="131"/>
        <end position="210"/>
    </location>
</feature>
<dbReference type="SUPFAM" id="SSF53335">
    <property type="entry name" value="S-adenosyl-L-methionine-dependent methyltransferases"/>
    <property type="match status" value="1"/>
</dbReference>
<dbReference type="PANTHER" id="PTHR18895:SF74">
    <property type="entry name" value="MTRF1L RELEASE FACTOR GLUTAMINE METHYLTRANSFERASE"/>
    <property type="match status" value="1"/>
</dbReference>
<dbReference type="PROSITE" id="PS00092">
    <property type="entry name" value="N6_MTASE"/>
    <property type="match status" value="1"/>
</dbReference>
<dbReference type="Proteomes" id="UP000603434">
    <property type="component" value="Unassembled WGS sequence"/>
</dbReference>
<keyword evidence="2 5" id="KW-0808">Transferase</keyword>
<feature type="binding site" evidence="5">
    <location>
        <begin position="207"/>
        <end position="210"/>
    </location>
    <ligand>
        <name>substrate</name>
    </ligand>
</feature>